<dbReference type="InterPro" id="IPR038880">
    <property type="entry name" value="MJ0871-like"/>
</dbReference>
<feature type="transmembrane region" description="Helical" evidence="1">
    <location>
        <begin position="94"/>
        <end position="122"/>
    </location>
</feature>
<dbReference type="AlphaFoldDB" id="A0A832Z973"/>
<evidence type="ECO:0008006" key="4">
    <source>
        <dbReference type="Google" id="ProtNLM"/>
    </source>
</evidence>
<keyword evidence="1" id="KW-0812">Transmembrane</keyword>
<feature type="transmembrane region" description="Helical" evidence="1">
    <location>
        <begin position="270"/>
        <end position="289"/>
    </location>
</feature>
<name>A0A832Z973_9EURY</name>
<evidence type="ECO:0000313" key="3">
    <source>
        <dbReference type="Proteomes" id="UP000649326"/>
    </source>
</evidence>
<sequence>MVSITFGYILAEILSETNLIRLIGDRTSGIAKLGIHPALTPIPALYLVSPRVAHANASALLKEGLIEPTDLYIAILASNLSLRVMYIYRYYLPVLLPLLGIITLYFIGLRILFDFILAFVVLMIGRRRYRGVDTNSNKRIKPDFSGKALKNGLIKGLKASLNFALRFTPLFMLVVFMLDSGISDSLALSPLLKKLDLDSLAITYITTAIFSPRAAYGIAKVMLSYNYPMRKVLGCMFLGNGLFILLNESWARILPFYSGIYPREVALRLLFLQAGLSSLYNILLAITLLKL</sequence>
<keyword evidence="1" id="KW-0472">Membrane</keyword>
<keyword evidence="1" id="KW-1133">Transmembrane helix</keyword>
<protein>
    <recommendedName>
        <fullName evidence="4">Nucleoside transporter/FeoB GTPase Gate domain-containing protein</fullName>
    </recommendedName>
</protein>
<dbReference type="PANTHER" id="PTHR38139:SF1">
    <property type="entry name" value="NUCLEOSIDE TRANSPORTER_FEOB GTPASE GATE DOMAIN-CONTAINING PROTEIN"/>
    <property type="match status" value="1"/>
</dbReference>
<reference evidence="2" key="1">
    <citation type="journal article" date="2020" name="ISME J.">
        <title>Gammaproteobacteria mediating utilization of methyl-, sulfur- and petroleum organic compounds in deep ocean hydrothermal plumes.</title>
        <authorList>
            <person name="Zhou Z."/>
            <person name="Liu Y."/>
            <person name="Pan J."/>
            <person name="Cron B.R."/>
            <person name="Toner B.M."/>
            <person name="Anantharaman K."/>
            <person name="Breier J.A."/>
            <person name="Dick G.J."/>
            <person name="Li M."/>
        </authorList>
    </citation>
    <scope>NUCLEOTIDE SEQUENCE</scope>
    <source>
        <strain evidence="2">SZUA-1451</strain>
    </source>
</reference>
<feature type="transmembrane region" description="Helical" evidence="1">
    <location>
        <begin position="202"/>
        <end position="219"/>
    </location>
</feature>
<evidence type="ECO:0000256" key="1">
    <source>
        <dbReference type="SAM" id="Phobius"/>
    </source>
</evidence>
<organism evidence="2 3">
    <name type="scientific">Thermococcus paralvinellae</name>
    <dbReference type="NCBI Taxonomy" id="582419"/>
    <lineage>
        <taxon>Archaea</taxon>
        <taxon>Methanobacteriati</taxon>
        <taxon>Methanobacteriota</taxon>
        <taxon>Thermococci</taxon>
        <taxon>Thermococcales</taxon>
        <taxon>Thermococcaceae</taxon>
        <taxon>Thermococcus</taxon>
    </lineage>
</organism>
<comment type="caution">
    <text evidence="2">The sequence shown here is derived from an EMBL/GenBank/DDBJ whole genome shotgun (WGS) entry which is preliminary data.</text>
</comment>
<proteinExistence type="predicted"/>
<feature type="transmembrane region" description="Helical" evidence="1">
    <location>
        <begin position="231"/>
        <end position="250"/>
    </location>
</feature>
<gene>
    <name evidence="2" type="ORF">EYH13_01140</name>
</gene>
<feature type="transmembrane region" description="Helical" evidence="1">
    <location>
        <begin position="163"/>
        <end position="182"/>
    </location>
</feature>
<dbReference type="PANTHER" id="PTHR38139">
    <property type="entry name" value="GATE DOMAIN-CONTAINING PROTEIN"/>
    <property type="match status" value="1"/>
</dbReference>
<dbReference type="EMBL" id="DQUG01000048">
    <property type="protein sequence ID" value="HIP74766.1"/>
    <property type="molecule type" value="Genomic_DNA"/>
</dbReference>
<dbReference type="Proteomes" id="UP000649326">
    <property type="component" value="Unassembled WGS sequence"/>
</dbReference>
<accession>A0A832Z973</accession>
<evidence type="ECO:0000313" key="2">
    <source>
        <dbReference type="EMBL" id="HIP74766.1"/>
    </source>
</evidence>